<reference evidence="2 3" key="1">
    <citation type="submission" date="2013-08" db="EMBL/GenBank/DDBJ databases">
        <title>Lactobacillus wasatchii sp. WDC04, a late gas producing bacteria isolated from aged chedder cheese.</title>
        <authorList>
            <person name="Oberg C.J."/>
            <person name="Culumber M."/>
            <person name="McMahon D.J."/>
            <person name="Broadbent J.R."/>
            <person name="Oberg T.S."/>
            <person name="Ortaki F."/>
        </authorList>
    </citation>
    <scope>NUCLEOTIDE SEQUENCE [LARGE SCALE GENOMIC DNA]</scope>
    <source>
        <strain evidence="2 3">WDC04</strain>
    </source>
</reference>
<accession>A0A0D1A6Z1</accession>
<dbReference type="PATRIC" id="fig|1335616.4.peg.777"/>
<protein>
    <submittedName>
        <fullName evidence="2">Cadmium resistance protein</fullName>
    </submittedName>
</protein>
<evidence type="ECO:0000313" key="3">
    <source>
        <dbReference type="Proteomes" id="UP000032279"/>
    </source>
</evidence>
<gene>
    <name evidence="2" type="ORF">WDC_0777</name>
</gene>
<evidence type="ECO:0000256" key="1">
    <source>
        <dbReference type="SAM" id="Phobius"/>
    </source>
</evidence>
<dbReference type="AlphaFoldDB" id="A0A0D1A6Z1"/>
<dbReference type="Proteomes" id="UP000032279">
    <property type="component" value="Unassembled WGS sequence"/>
</dbReference>
<name>A0A0D1A6Z1_9LACO</name>
<dbReference type="STRING" id="1335616.WDC_0777"/>
<dbReference type="EMBL" id="AWTT01000014">
    <property type="protein sequence ID" value="KIS03615.1"/>
    <property type="molecule type" value="Genomic_DNA"/>
</dbReference>
<keyword evidence="1" id="KW-1133">Transmembrane helix</keyword>
<feature type="transmembrane region" description="Helical" evidence="1">
    <location>
        <begin position="139"/>
        <end position="162"/>
    </location>
</feature>
<sequence length="237" mass="26863">MSTQTIDCEIVNGRIRCGKIDQLLIKFRKWRVILKTIITAIILYVSTSIDLLVILMLIFSKYRSPAHKHQIYIGQFLGSYTLILISIFFAFILHYVPAKWLLGFLGLIPIAFGISFLVGSEDEAAEARETIERRKNKNLIGTVLLITVASCGADNIGLFVPYFVSLTVWQLLITLVVFTFCIYLLVCLGDKFSQVDFVKPFLAKFGDWIMAIIYIGLGIMILWESDTIGQLIKLIIK</sequence>
<feature type="transmembrane region" description="Helical" evidence="1">
    <location>
        <begin position="168"/>
        <end position="189"/>
    </location>
</feature>
<keyword evidence="3" id="KW-1185">Reference proteome</keyword>
<evidence type="ECO:0000313" key="2">
    <source>
        <dbReference type="EMBL" id="KIS03615.1"/>
    </source>
</evidence>
<proteinExistence type="predicted"/>
<keyword evidence="1" id="KW-0472">Membrane</keyword>
<dbReference type="Pfam" id="PF03596">
    <property type="entry name" value="Cad"/>
    <property type="match status" value="1"/>
</dbReference>
<organism evidence="2 3">
    <name type="scientific">Paucilactobacillus wasatchensis</name>
    <dbReference type="NCBI Taxonomy" id="1335616"/>
    <lineage>
        <taxon>Bacteria</taxon>
        <taxon>Bacillati</taxon>
        <taxon>Bacillota</taxon>
        <taxon>Bacilli</taxon>
        <taxon>Lactobacillales</taxon>
        <taxon>Lactobacillaceae</taxon>
        <taxon>Paucilactobacillus</taxon>
    </lineage>
</organism>
<feature type="transmembrane region" description="Helical" evidence="1">
    <location>
        <begin position="37"/>
        <end position="59"/>
    </location>
</feature>
<feature type="transmembrane region" description="Helical" evidence="1">
    <location>
        <begin position="201"/>
        <end position="223"/>
    </location>
</feature>
<dbReference type="InterPro" id="IPR004676">
    <property type="entry name" value="Cd-R_transporter"/>
</dbReference>
<feature type="transmembrane region" description="Helical" evidence="1">
    <location>
        <begin position="71"/>
        <end position="94"/>
    </location>
</feature>
<feature type="transmembrane region" description="Helical" evidence="1">
    <location>
        <begin position="100"/>
        <end position="118"/>
    </location>
</feature>
<comment type="caution">
    <text evidence="2">The sequence shown here is derived from an EMBL/GenBank/DDBJ whole genome shotgun (WGS) entry which is preliminary data.</text>
</comment>
<keyword evidence="1" id="KW-0812">Transmembrane</keyword>